<dbReference type="AlphaFoldDB" id="A0A9E7FD89"/>
<keyword evidence="3" id="KW-1185">Reference proteome</keyword>
<evidence type="ECO:0000256" key="1">
    <source>
        <dbReference type="SAM" id="MobiDB-lite"/>
    </source>
</evidence>
<protein>
    <submittedName>
        <fullName evidence="2">Uncharacterized protein</fullName>
    </submittedName>
</protein>
<dbReference type="Proteomes" id="UP001055439">
    <property type="component" value="Chromosome 3"/>
</dbReference>
<evidence type="ECO:0000313" key="3">
    <source>
        <dbReference type="Proteomes" id="UP001055439"/>
    </source>
</evidence>
<name>A0A9E7FD89_9LILI</name>
<accession>A0A9E7FD89</accession>
<feature type="compositionally biased region" description="Basic and acidic residues" evidence="1">
    <location>
        <begin position="206"/>
        <end position="223"/>
    </location>
</feature>
<dbReference type="EMBL" id="CP097505">
    <property type="protein sequence ID" value="URD93819.1"/>
    <property type="molecule type" value="Genomic_DNA"/>
</dbReference>
<proteinExistence type="predicted"/>
<feature type="region of interest" description="Disordered" evidence="1">
    <location>
        <begin position="206"/>
        <end position="230"/>
    </location>
</feature>
<reference evidence="2" key="1">
    <citation type="submission" date="2022-05" db="EMBL/GenBank/DDBJ databases">
        <title>The Musa troglodytarum L. genome provides insights into the mechanism of non-climacteric behaviour and enrichment of carotenoids.</title>
        <authorList>
            <person name="Wang J."/>
        </authorList>
    </citation>
    <scope>NUCLEOTIDE SEQUENCE</scope>
    <source>
        <tissue evidence="2">Leaf</tissue>
    </source>
</reference>
<organism evidence="2 3">
    <name type="scientific">Musa troglodytarum</name>
    <name type="common">fe'i banana</name>
    <dbReference type="NCBI Taxonomy" id="320322"/>
    <lineage>
        <taxon>Eukaryota</taxon>
        <taxon>Viridiplantae</taxon>
        <taxon>Streptophyta</taxon>
        <taxon>Embryophyta</taxon>
        <taxon>Tracheophyta</taxon>
        <taxon>Spermatophyta</taxon>
        <taxon>Magnoliopsida</taxon>
        <taxon>Liliopsida</taxon>
        <taxon>Zingiberales</taxon>
        <taxon>Musaceae</taxon>
        <taxon>Musa</taxon>
    </lineage>
</organism>
<gene>
    <name evidence="2" type="ORF">MUK42_28346</name>
</gene>
<evidence type="ECO:0000313" key="2">
    <source>
        <dbReference type="EMBL" id="URD93819.1"/>
    </source>
</evidence>
<sequence length="280" mass="30362">MVGGSIVVALEGERVLGGPQGRMNQLLGNGVTGSQCLRVKRHTTCLRICCLGLDGIAQGCLPFHPRAEVMVEGLWLSALFGYEHAFSNTDRRNSFSNKFKVHDIWLWSNLSGPKRDNDHLYPHQSRRGRKQSSSATFAEFTSHRWEANPVSLSSIDGAYSRQTIPTALCLPSPFKRNRESARRHGQSIKHLIFDLLLLVPAAMACPERKSPSPRCTSKEDKSTSRAIPTHAAGSKTLAAISVAGVAAAHEAIAPDDTEASKKKSLKERAVATAAALVAAQ</sequence>